<sequence length="675" mass="78860">MALGKGLEDFLNYQYEKRIHLLNTEFLGHPIQTDHYNYRYPVQVTPSEPEKLFSTRNMTNKQLHSGTVIKACGYGDMMKRFSEGLPITDAPPYSHRRKLPTMPEVTPEQEHTRRKVLNPFGHRCYEKKSTQFWNNRDNSHLQEKKIEDPFNDSLYKENISTIVSATLNLSMPFLVDTKRIGSWQNLLSDDMGTLKTTGVANNVYKWDENGNLLSSPSRQPKCFITYRHLILSSPDSHRVIIRTDNEYRNDTGGLSEGHQINVPVRWLTATQGSFKGKNKILLLQIDGKWVFQPHEVVGMTGGQLSETSLGQALKEEYFGSDVNMKGIIELVMCVNEWPKFELPVTISMCRGLQSRPWTHDEAPWEVEEDEALRTVYEANAPLILENHSESSVTSTYNVPLTNDFTVPQLMEQAERLYDRQGHAFRLNLEFGLILRHTETGDYRYFRPFQNESLFQRPIYISRRKDLNRLKLRLQRFNVTDYILRQRPDTKWKPYLITNVRFVLYYLNYPLGNAVQLPDYILQSKSIVGLDKTRNGKHVYKDHLCAFRCLAVHQGHQTNQLESHTKALFQRWIQYAEDKQLDSTNFQGLPLHQMAYFEHCFSINVNVYHLRDDGVALTVYKSRCHYPDSMHVNQYDHHLSYISNLSAYTQKYQCGTCDRHFKFVNNMKRHQLKCNC</sequence>
<dbReference type="Proteomes" id="UP000683360">
    <property type="component" value="Unassembled WGS sequence"/>
</dbReference>
<feature type="region of interest" description="Disordered" evidence="1">
    <location>
        <begin position="89"/>
        <end position="113"/>
    </location>
</feature>
<accession>A0A8S3R725</accession>
<reference evidence="2" key="1">
    <citation type="submission" date="2021-03" db="EMBL/GenBank/DDBJ databases">
        <authorList>
            <person name="Bekaert M."/>
        </authorList>
    </citation>
    <scope>NUCLEOTIDE SEQUENCE</scope>
</reference>
<evidence type="ECO:0000256" key="1">
    <source>
        <dbReference type="SAM" id="MobiDB-lite"/>
    </source>
</evidence>
<proteinExistence type="predicted"/>
<comment type="caution">
    <text evidence="2">The sequence shown here is derived from an EMBL/GenBank/DDBJ whole genome shotgun (WGS) entry which is preliminary data.</text>
</comment>
<protein>
    <submittedName>
        <fullName evidence="2">Uncharacterized protein</fullName>
    </submittedName>
</protein>
<evidence type="ECO:0000313" key="3">
    <source>
        <dbReference type="Proteomes" id="UP000683360"/>
    </source>
</evidence>
<name>A0A8S3R725_MYTED</name>
<dbReference type="OrthoDB" id="6138345at2759"/>
<organism evidence="2 3">
    <name type="scientific">Mytilus edulis</name>
    <name type="common">Blue mussel</name>
    <dbReference type="NCBI Taxonomy" id="6550"/>
    <lineage>
        <taxon>Eukaryota</taxon>
        <taxon>Metazoa</taxon>
        <taxon>Spiralia</taxon>
        <taxon>Lophotrochozoa</taxon>
        <taxon>Mollusca</taxon>
        <taxon>Bivalvia</taxon>
        <taxon>Autobranchia</taxon>
        <taxon>Pteriomorphia</taxon>
        <taxon>Mytilida</taxon>
        <taxon>Mytiloidea</taxon>
        <taxon>Mytilidae</taxon>
        <taxon>Mytilinae</taxon>
        <taxon>Mytilus</taxon>
    </lineage>
</organism>
<gene>
    <name evidence="2" type="ORF">MEDL_19417</name>
</gene>
<dbReference type="EMBL" id="CAJPWZ010001003">
    <property type="protein sequence ID" value="CAG2205001.1"/>
    <property type="molecule type" value="Genomic_DNA"/>
</dbReference>
<keyword evidence="3" id="KW-1185">Reference proteome</keyword>
<evidence type="ECO:0000313" key="2">
    <source>
        <dbReference type="EMBL" id="CAG2205001.1"/>
    </source>
</evidence>
<dbReference type="AlphaFoldDB" id="A0A8S3R725"/>